<keyword evidence="5" id="KW-1185">Reference proteome</keyword>
<evidence type="ECO:0000256" key="1">
    <source>
        <dbReference type="ARBA" id="ARBA00009981"/>
    </source>
</evidence>
<dbReference type="Proteomes" id="UP000737171">
    <property type="component" value="Unassembled WGS sequence"/>
</dbReference>
<evidence type="ECO:0000256" key="3">
    <source>
        <dbReference type="SAM" id="MobiDB-lite"/>
    </source>
</evidence>
<dbReference type="Pfam" id="PF02604">
    <property type="entry name" value="PhdYeFM_antitox"/>
    <property type="match status" value="1"/>
</dbReference>
<comment type="similarity">
    <text evidence="1 2">Belongs to the phD/YefM antitoxin family.</text>
</comment>
<dbReference type="RefSeq" id="WP_173134719.1">
    <property type="nucleotide sequence ID" value="NZ_JABRWJ010000018.1"/>
</dbReference>
<organism evidence="4 5">
    <name type="scientific">Pseudaquabacterium terrae</name>
    <dbReference type="NCBI Taxonomy" id="2732868"/>
    <lineage>
        <taxon>Bacteria</taxon>
        <taxon>Pseudomonadati</taxon>
        <taxon>Pseudomonadota</taxon>
        <taxon>Betaproteobacteria</taxon>
        <taxon>Burkholderiales</taxon>
        <taxon>Sphaerotilaceae</taxon>
        <taxon>Pseudaquabacterium</taxon>
    </lineage>
</organism>
<dbReference type="InterPro" id="IPR036165">
    <property type="entry name" value="YefM-like_sf"/>
</dbReference>
<feature type="region of interest" description="Disordered" evidence="3">
    <location>
        <begin position="1"/>
        <end position="25"/>
    </location>
</feature>
<reference evidence="4 5" key="1">
    <citation type="submission" date="2020-05" db="EMBL/GenBank/DDBJ databases">
        <title>Aquincola sp. isolate from soil.</title>
        <authorList>
            <person name="Han J."/>
            <person name="Kim D.-U."/>
        </authorList>
    </citation>
    <scope>NUCLEOTIDE SEQUENCE [LARGE SCALE GENOMIC DNA]</scope>
    <source>
        <strain evidence="4 5">S2</strain>
    </source>
</reference>
<evidence type="ECO:0000313" key="4">
    <source>
        <dbReference type="EMBL" id="NRF72106.1"/>
    </source>
</evidence>
<sequence length="85" mass="9300">MTTTTLSSRDFNQDTGRAKQAARKGPVVITDRGRPSHVLLTYRDYERLLGRGVSLLDALAQRDGGDFDFDPPRVEGLVKPADLGA</sequence>
<evidence type="ECO:0000256" key="2">
    <source>
        <dbReference type="RuleBase" id="RU362080"/>
    </source>
</evidence>
<protein>
    <recommendedName>
        <fullName evidence="2">Antitoxin</fullName>
    </recommendedName>
</protein>
<comment type="function">
    <text evidence="2">Antitoxin component of a type II toxin-antitoxin (TA) system.</text>
</comment>
<dbReference type="Gene3D" id="3.40.1620.10">
    <property type="entry name" value="YefM-like domain"/>
    <property type="match status" value="1"/>
</dbReference>
<gene>
    <name evidence="4" type="ORF">HLB44_34495</name>
</gene>
<proteinExistence type="inferred from homology"/>
<evidence type="ECO:0000313" key="5">
    <source>
        <dbReference type="Proteomes" id="UP000737171"/>
    </source>
</evidence>
<name>A0ABX2ETX7_9BURK</name>
<comment type="caution">
    <text evidence="4">The sequence shown here is derived from an EMBL/GenBank/DDBJ whole genome shotgun (WGS) entry which is preliminary data.</text>
</comment>
<dbReference type="NCBIfam" id="TIGR01552">
    <property type="entry name" value="phd_fam"/>
    <property type="match status" value="1"/>
</dbReference>
<feature type="compositionally biased region" description="Polar residues" evidence="3">
    <location>
        <begin position="1"/>
        <end position="15"/>
    </location>
</feature>
<dbReference type="SUPFAM" id="SSF143120">
    <property type="entry name" value="YefM-like"/>
    <property type="match status" value="1"/>
</dbReference>
<dbReference type="InterPro" id="IPR006442">
    <property type="entry name" value="Antitoxin_Phd/YefM"/>
</dbReference>
<dbReference type="EMBL" id="JABRWJ010000018">
    <property type="protein sequence ID" value="NRF72106.1"/>
    <property type="molecule type" value="Genomic_DNA"/>
</dbReference>
<accession>A0ABX2ETX7</accession>